<evidence type="ECO:0000256" key="1">
    <source>
        <dbReference type="SAM" id="MobiDB-lite"/>
    </source>
</evidence>
<proteinExistence type="predicted"/>
<dbReference type="Proteomes" id="UP000000763">
    <property type="component" value="Chromosome 2"/>
</dbReference>
<organism evidence="2 3">
    <name type="scientific">Oryza sativa subsp. japonica</name>
    <name type="common">Rice</name>
    <dbReference type="NCBI Taxonomy" id="39947"/>
    <lineage>
        <taxon>Eukaryota</taxon>
        <taxon>Viridiplantae</taxon>
        <taxon>Streptophyta</taxon>
        <taxon>Embryophyta</taxon>
        <taxon>Tracheophyta</taxon>
        <taxon>Spermatophyta</taxon>
        <taxon>Magnoliopsida</taxon>
        <taxon>Liliopsida</taxon>
        <taxon>Poales</taxon>
        <taxon>Poaceae</taxon>
        <taxon>BOP clade</taxon>
        <taxon>Oryzoideae</taxon>
        <taxon>Oryzeae</taxon>
        <taxon>Oryzinae</taxon>
        <taxon>Oryza</taxon>
        <taxon>Oryza sativa</taxon>
    </lineage>
</organism>
<protein>
    <submittedName>
        <fullName evidence="2">Uncharacterized protein</fullName>
    </submittedName>
</protein>
<gene>
    <name evidence="2" type="primary">P0657H12.27</name>
</gene>
<dbReference type="EMBL" id="AP005885">
    <property type="protein sequence ID" value="BAD29469.1"/>
    <property type="molecule type" value="Genomic_DNA"/>
</dbReference>
<name>Q6EPF1_ORYSJ</name>
<dbReference type="AlphaFoldDB" id="Q6EPF1"/>
<reference evidence="3" key="2">
    <citation type="journal article" date="2008" name="Nucleic Acids Res.">
        <title>The rice annotation project database (RAP-DB): 2008 update.</title>
        <authorList>
            <consortium name="The rice annotation project (RAP)"/>
        </authorList>
    </citation>
    <scope>GENOME REANNOTATION</scope>
    <source>
        <strain evidence="3">cv. Nipponbare</strain>
    </source>
</reference>
<sequence length="68" mass="7822">MEMVGDSLPRLLHEGLSVEAKRFGVDRGGWLPQVWEEDIEHMGGDESNSTSYRDKKRKNIKDVTGYNR</sequence>
<accession>Q6EPF1</accession>
<feature type="region of interest" description="Disordered" evidence="1">
    <location>
        <begin position="39"/>
        <end position="68"/>
    </location>
</feature>
<evidence type="ECO:0000313" key="3">
    <source>
        <dbReference type="Proteomes" id="UP000000763"/>
    </source>
</evidence>
<evidence type="ECO:0000313" key="2">
    <source>
        <dbReference type="EMBL" id="BAD29469.1"/>
    </source>
</evidence>
<reference evidence="3" key="1">
    <citation type="journal article" date="2005" name="Nature">
        <title>The map-based sequence of the rice genome.</title>
        <authorList>
            <consortium name="International rice genome sequencing project (IRGSP)"/>
            <person name="Matsumoto T."/>
            <person name="Wu J."/>
            <person name="Kanamori H."/>
            <person name="Katayose Y."/>
            <person name="Fujisawa M."/>
            <person name="Namiki N."/>
            <person name="Mizuno H."/>
            <person name="Yamamoto K."/>
            <person name="Antonio B.A."/>
            <person name="Baba T."/>
            <person name="Sakata K."/>
            <person name="Nagamura Y."/>
            <person name="Aoki H."/>
            <person name="Arikawa K."/>
            <person name="Arita K."/>
            <person name="Bito T."/>
            <person name="Chiden Y."/>
            <person name="Fujitsuka N."/>
            <person name="Fukunaka R."/>
            <person name="Hamada M."/>
            <person name="Harada C."/>
            <person name="Hayashi A."/>
            <person name="Hijishita S."/>
            <person name="Honda M."/>
            <person name="Hosokawa S."/>
            <person name="Ichikawa Y."/>
            <person name="Idonuma A."/>
            <person name="Iijima M."/>
            <person name="Ikeda M."/>
            <person name="Ikeno M."/>
            <person name="Ito K."/>
            <person name="Ito S."/>
            <person name="Ito T."/>
            <person name="Ito Y."/>
            <person name="Ito Y."/>
            <person name="Iwabuchi A."/>
            <person name="Kamiya K."/>
            <person name="Karasawa W."/>
            <person name="Kurita K."/>
            <person name="Katagiri S."/>
            <person name="Kikuta A."/>
            <person name="Kobayashi H."/>
            <person name="Kobayashi N."/>
            <person name="Machita K."/>
            <person name="Maehara T."/>
            <person name="Masukawa M."/>
            <person name="Mizubayashi T."/>
            <person name="Mukai Y."/>
            <person name="Nagasaki H."/>
            <person name="Nagata Y."/>
            <person name="Naito S."/>
            <person name="Nakashima M."/>
            <person name="Nakama Y."/>
            <person name="Nakamichi Y."/>
            <person name="Nakamura M."/>
            <person name="Meguro A."/>
            <person name="Negishi M."/>
            <person name="Ohta I."/>
            <person name="Ohta T."/>
            <person name="Okamoto M."/>
            <person name="Ono N."/>
            <person name="Saji S."/>
            <person name="Sakaguchi M."/>
            <person name="Sakai K."/>
            <person name="Shibata M."/>
            <person name="Shimokawa T."/>
            <person name="Song J."/>
            <person name="Takazaki Y."/>
            <person name="Terasawa K."/>
            <person name="Tsugane M."/>
            <person name="Tsuji K."/>
            <person name="Ueda S."/>
            <person name="Waki K."/>
            <person name="Yamagata H."/>
            <person name="Yamamoto M."/>
            <person name="Yamamoto S."/>
            <person name="Yamane H."/>
            <person name="Yoshiki S."/>
            <person name="Yoshihara R."/>
            <person name="Yukawa K."/>
            <person name="Zhong H."/>
            <person name="Yano M."/>
            <person name="Yuan Q."/>
            <person name="Ouyang S."/>
            <person name="Liu J."/>
            <person name="Jones K.M."/>
            <person name="Gansberger K."/>
            <person name="Moffat K."/>
            <person name="Hill J."/>
            <person name="Bera J."/>
            <person name="Fadrosh D."/>
            <person name="Jin S."/>
            <person name="Johri S."/>
            <person name="Kim M."/>
            <person name="Overton L."/>
            <person name="Reardon M."/>
            <person name="Tsitrin T."/>
            <person name="Vuong H."/>
            <person name="Weaver B."/>
            <person name="Ciecko A."/>
            <person name="Tallon L."/>
            <person name="Jackson J."/>
            <person name="Pai G."/>
            <person name="Aken S.V."/>
            <person name="Utterback T."/>
            <person name="Reidmuller S."/>
            <person name="Feldblyum T."/>
            <person name="Hsiao J."/>
            <person name="Zismann V."/>
            <person name="Iobst S."/>
            <person name="de Vazeille A.R."/>
            <person name="Buell C.R."/>
            <person name="Ying K."/>
            <person name="Li Y."/>
            <person name="Lu T."/>
            <person name="Huang Y."/>
            <person name="Zhao Q."/>
            <person name="Feng Q."/>
            <person name="Zhang L."/>
            <person name="Zhu J."/>
            <person name="Weng Q."/>
            <person name="Mu J."/>
            <person name="Lu Y."/>
            <person name="Fan D."/>
            <person name="Liu Y."/>
            <person name="Guan J."/>
            <person name="Zhang Y."/>
            <person name="Yu S."/>
            <person name="Liu X."/>
            <person name="Zhang Y."/>
            <person name="Hong G."/>
            <person name="Han B."/>
            <person name="Choisne N."/>
            <person name="Demange N."/>
            <person name="Orjeda G."/>
            <person name="Samain S."/>
            <person name="Cattolico L."/>
            <person name="Pelletier E."/>
            <person name="Couloux A."/>
            <person name="Segurens B."/>
            <person name="Wincker P."/>
            <person name="D'Hont A."/>
            <person name="Scarpelli C."/>
            <person name="Weissenbach J."/>
            <person name="Salanoubat M."/>
            <person name="Quetier F."/>
            <person name="Yu Y."/>
            <person name="Kim H.R."/>
            <person name="Rambo T."/>
            <person name="Currie J."/>
            <person name="Collura K."/>
            <person name="Luo M."/>
            <person name="Yang T."/>
            <person name="Ammiraju J.S.S."/>
            <person name="Engler F."/>
            <person name="Soderlund C."/>
            <person name="Wing R.A."/>
            <person name="Palmer L.E."/>
            <person name="de la Bastide M."/>
            <person name="Spiegel L."/>
            <person name="Nascimento L."/>
            <person name="Zutavern T."/>
            <person name="O'Shaughnessy A."/>
            <person name="Dike S."/>
            <person name="Dedhia N."/>
            <person name="Preston R."/>
            <person name="Balija V."/>
            <person name="McCombie W.R."/>
            <person name="Chow T."/>
            <person name="Chen H."/>
            <person name="Chung M."/>
            <person name="Chen C."/>
            <person name="Shaw J."/>
            <person name="Wu H."/>
            <person name="Hsiao K."/>
            <person name="Chao Y."/>
            <person name="Chu M."/>
            <person name="Cheng C."/>
            <person name="Hour A."/>
            <person name="Lee P."/>
            <person name="Lin S."/>
            <person name="Lin Y."/>
            <person name="Liou J."/>
            <person name="Liu S."/>
            <person name="Hsing Y."/>
            <person name="Raghuvanshi S."/>
            <person name="Mohanty A."/>
            <person name="Bharti A.K."/>
            <person name="Gaur A."/>
            <person name="Gupta V."/>
            <person name="Kumar D."/>
            <person name="Ravi V."/>
            <person name="Vij S."/>
            <person name="Kapur A."/>
            <person name="Khurana P."/>
            <person name="Khurana P."/>
            <person name="Khurana J.P."/>
            <person name="Tyagi A.K."/>
            <person name="Gaikwad K."/>
            <person name="Singh A."/>
            <person name="Dalal V."/>
            <person name="Srivastava S."/>
            <person name="Dixit A."/>
            <person name="Pal A.K."/>
            <person name="Ghazi I.A."/>
            <person name="Yadav M."/>
            <person name="Pandit A."/>
            <person name="Bhargava A."/>
            <person name="Sureshbabu K."/>
            <person name="Batra K."/>
            <person name="Sharma T.R."/>
            <person name="Mohapatra T."/>
            <person name="Singh N.K."/>
            <person name="Messing J."/>
            <person name="Nelson A.B."/>
            <person name="Fuks G."/>
            <person name="Kavchok S."/>
            <person name="Keizer G."/>
            <person name="Linton E."/>
            <person name="Llaca V."/>
            <person name="Song R."/>
            <person name="Tanyolac B."/>
            <person name="Young S."/>
            <person name="Ho-Il K."/>
            <person name="Hahn J.H."/>
            <person name="Sangsakoo G."/>
            <person name="Vanavichit A."/>
            <person name="de Mattos Luiz.A.T."/>
            <person name="Zimmer P.D."/>
            <person name="Malone G."/>
            <person name="Dellagostin O."/>
            <person name="de Oliveira A.C."/>
            <person name="Bevan M."/>
            <person name="Bancroft I."/>
            <person name="Minx P."/>
            <person name="Cordum H."/>
            <person name="Wilson R."/>
            <person name="Cheng Z."/>
            <person name="Jin W."/>
            <person name="Jiang J."/>
            <person name="Leong S.A."/>
            <person name="Iwama H."/>
            <person name="Gojobori T."/>
            <person name="Itoh T."/>
            <person name="Niimura Y."/>
            <person name="Fujii Y."/>
            <person name="Habara T."/>
            <person name="Sakai H."/>
            <person name="Sato Y."/>
            <person name="Wilson G."/>
            <person name="Kumar K."/>
            <person name="McCouch S."/>
            <person name="Juretic N."/>
            <person name="Hoen D."/>
            <person name="Wright S."/>
            <person name="Bruskiewich R."/>
            <person name="Bureau T."/>
            <person name="Miyao A."/>
            <person name="Hirochika H."/>
            <person name="Nishikawa T."/>
            <person name="Kadowaki K."/>
            <person name="Sugiura M."/>
            <person name="Burr B."/>
            <person name="Sasaki T."/>
        </authorList>
    </citation>
    <scope>NUCLEOTIDE SEQUENCE [LARGE SCALE GENOMIC DNA]</scope>
    <source>
        <strain evidence="3">cv. Nipponbare</strain>
    </source>
</reference>